<dbReference type="InterPro" id="IPR006143">
    <property type="entry name" value="RND_pump_MFP"/>
</dbReference>
<keyword evidence="6" id="KW-1185">Reference proteome</keyword>
<dbReference type="SUPFAM" id="SSF111369">
    <property type="entry name" value="HlyD-like secretion proteins"/>
    <property type="match status" value="1"/>
</dbReference>
<dbReference type="Proteomes" id="UP000009374">
    <property type="component" value="Unassembled WGS sequence"/>
</dbReference>
<feature type="domain" description="CzcB-like barrel-sandwich hybrid" evidence="3">
    <location>
        <begin position="48"/>
        <end position="173"/>
    </location>
</feature>
<accession>C6HXG3</accession>
<gene>
    <name evidence="5" type="ORF">UBAL3_92050087</name>
</gene>
<dbReference type="PANTHER" id="PTHR30469:SF38">
    <property type="entry name" value="HLYD FAMILY SECRETION PROTEIN"/>
    <property type="match status" value="1"/>
</dbReference>
<evidence type="ECO:0000259" key="3">
    <source>
        <dbReference type="Pfam" id="PF25973"/>
    </source>
</evidence>
<dbReference type="EMBL" id="GG693873">
    <property type="protein sequence ID" value="EES52715.1"/>
    <property type="molecule type" value="Genomic_DNA"/>
</dbReference>
<dbReference type="InterPro" id="IPR058647">
    <property type="entry name" value="BSH_CzcB-like"/>
</dbReference>
<feature type="domain" description="YknX-like C-terminal permuted SH3-like" evidence="4">
    <location>
        <begin position="263"/>
        <end position="329"/>
    </location>
</feature>
<evidence type="ECO:0000313" key="6">
    <source>
        <dbReference type="Proteomes" id="UP000009374"/>
    </source>
</evidence>
<evidence type="ECO:0000313" key="5">
    <source>
        <dbReference type="EMBL" id="EES52715.1"/>
    </source>
</evidence>
<comment type="similarity">
    <text evidence="1">Belongs to the membrane fusion protein (MFP) (TC 8.A.1) family.</text>
</comment>
<dbReference type="PANTHER" id="PTHR30469">
    <property type="entry name" value="MULTIDRUG RESISTANCE PROTEIN MDTA"/>
    <property type="match status" value="1"/>
</dbReference>
<dbReference type="AlphaFoldDB" id="C6HXG3"/>
<dbReference type="Pfam" id="PF25973">
    <property type="entry name" value="BSH_CzcB"/>
    <property type="match status" value="1"/>
</dbReference>
<name>C6HXG3_9BACT</name>
<dbReference type="Gene3D" id="2.40.420.20">
    <property type="match status" value="1"/>
</dbReference>
<proteinExistence type="inferred from homology"/>
<dbReference type="Pfam" id="PF25989">
    <property type="entry name" value="YknX_C"/>
    <property type="match status" value="1"/>
</dbReference>
<dbReference type="NCBIfam" id="TIGR01730">
    <property type="entry name" value="RND_mfp"/>
    <property type="match status" value="1"/>
</dbReference>
<dbReference type="InterPro" id="IPR058637">
    <property type="entry name" value="YknX-like_C"/>
</dbReference>
<sequence>MGGCHRSSSPHAGRSSTPVPVKAVLPESTRGTREMGVAGVVRGIHEALLSARVAGEVREVRVRLGQKVDQGQVLLTLSSRTLGADLSRAAARRDFAASNYDRINRLYQDRSASRAEWESARQERDGAEAAYSAAQARLGWTHVTAPFPGRVVSRVAQVGEEVLPGTPLLTVADDRRLEVVAHIPDALVSGLSRSSIVRFVTHGHEYKGRLVEISSGSDPVTHTVPVKVLLSPIPKAPGKKMPRELRPGGYGKLYIPVPGRAAIRVPDSALIDHEGLRELFVLNAGHAELRYVRVGRSVGGMVEILSGLSPQEKVVLSPPATLVDGARVSEVAQ</sequence>
<evidence type="ECO:0000256" key="1">
    <source>
        <dbReference type="ARBA" id="ARBA00009477"/>
    </source>
</evidence>
<dbReference type="Gene3D" id="1.10.287.470">
    <property type="entry name" value="Helix hairpin bin"/>
    <property type="match status" value="1"/>
</dbReference>
<evidence type="ECO:0000256" key="2">
    <source>
        <dbReference type="SAM" id="MobiDB-lite"/>
    </source>
</evidence>
<dbReference type="GO" id="GO:1990281">
    <property type="term" value="C:efflux pump complex"/>
    <property type="evidence" value="ECO:0007669"/>
    <property type="project" value="TreeGrafter"/>
</dbReference>
<dbReference type="Gene3D" id="2.40.30.170">
    <property type="match status" value="1"/>
</dbReference>
<feature type="region of interest" description="Disordered" evidence="2">
    <location>
        <begin position="1"/>
        <end position="30"/>
    </location>
</feature>
<reference evidence="5 6" key="1">
    <citation type="journal article" date="2009" name="Appl. Environ. Microbiol.">
        <title>Community genomic and proteomic analyses of chemoautotrophic iron-oxidizing "Leptospirillum rubarum" (Group II) and "Leptospirillum ferrodiazotrophum" (Group III) bacteria in acid mine drainage biofilms.</title>
        <authorList>
            <person name="Goltsman D.S."/>
            <person name="Denef V.J."/>
            <person name="Singer S.W."/>
            <person name="VerBerkmoes N.C."/>
            <person name="Lefsrud M."/>
            <person name="Mueller R.S."/>
            <person name="Dick G.J."/>
            <person name="Sun C.L."/>
            <person name="Wheeler K.E."/>
            <person name="Zemla A."/>
            <person name="Baker B.J."/>
            <person name="Hauser L."/>
            <person name="Land M."/>
            <person name="Shah M.B."/>
            <person name="Thelen M.P."/>
            <person name="Hettich R.L."/>
            <person name="Banfield J.F."/>
        </authorList>
    </citation>
    <scope>NUCLEOTIDE SEQUENCE [LARGE SCALE GENOMIC DNA]</scope>
</reference>
<dbReference type="GO" id="GO:0015562">
    <property type="term" value="F:efflux transmembrane transporter activity"/>
    <property type="evidence" value="ECO:0007669"/>
    <property type="project" value="TreeGrafter"/>
</dbReference>
<dbReference type="Gene3D" id="2.40.50.100">
    <property type="match status" value="1"/>
</dbReference>
<feature type="compositionally biased region" description="Polar residues" evidence="2">
    <location>
        <begin position="1"/>
        <end position="18"/>
    </location>
</feature>
<organism evidence="5 6">
    <name type="scientific">Leptospirillum ferrodiazotrophum</name>
    <dbReference type="NCBI Taxonomy" id="412449"/>
    <lineage>
        <taxon>Bacteria</taxon>
        <taxon>Pseudomonadati</taxon>
        <taxon>Nitrospirota</taxon>
        <taxon>Nitrospiria</taxon>
        <taxon>Nitrospirales</taxon>
        <taxon>Nitrospiraceae</taxon>
        <taxon>Leptospirillum</taxon>
    </lineage>
</organism>
<protein>
    <submittedName>
        <fullName evidence="5">Efflux transporter, RND family, MFP subunit</fullName>
    </submittedName>
</protein>
<evidence type="ECO:0000259" key="4">
    <source>
        <dbReference type="Pfam" id="PF25989"/>
    </source>
</evidence>